<feature type="region of interest" description="Disordered" evidence="2">
    <location>
        <begin position="63"/>
        <end position="88"/>
    </location>
</feature>
<keyword evidence="1" id="KW-0175">Coiled coil</keyword>
<protein>
    <submittedName>
        <fullName evidence="3">Uncharacterized protein</fullName>
    </submittedName>
</protein>
<keyword evidence="4" id="KW-1185">Reference proteome</keyword>
<evidence type="ECO:0000313" key="3">
    <source>
        <dbReference type="EMBL" id="KMS94836.1"/>
    </source>
</evidence>
<dbReference type="AlphaFoldDB" id="A0A0J8B1G6"/>
<sequence>MYSQLSAKFEEERAEMQRERERMLKVIEEERIARQKEREEDRRVYDEYLTQMRATIETYSQMMSQCGGSFPPPGPRDPPTGGGDACAT</sequence>
<proteinExistence type="predicted"/>
<accession>A0A0J8B1G6</accession>
<organism evidence="3 4">
    <name type="scientific">Beta vulgaris subsp. vulgaris</name>
    <name type="common">Beet</name>
    <dbReference type="NCBI Taxonomy" id="3555"/>
    <lineage>
        <taxon>Eukaryota</taxon>
        <taxon>Viridiplantae</taxon>
        <taxon>Streptophyta</taxon>
        <taxon>Embryophyta</taxon>
        <taxon>Tracheophyta</taxon>
        <taxon>Spermatophyta</taxon>
        <taxon>Magnoliopsida</taxon>
        <taxon>eudicotyledons</taxon>
        <taxon>Gunneridae</taxon>
        <taxon>Pentapetalae</taxon>
        <taxon>Caryophyllales</taxon>
        <taxon>Chenopodiaceae</taxon>
        <taxon>Betoideae</taxon>
        <taxon>Beta</taxon>
    </lineage>
</organism>
<evidence type="ECO:0000256" key="2">
    <source>
        <dbReference type="SAM" id="MobiDB-lite"/>
    </source>
</evidence>
<feature type="coiled-coil region" evidence="1">
    <location>
        <begin position="2"/>
        <end position="33"/>
    </location>
</feature>
<dbReference type="Gramene" id="KMS94836">
    <property type="protein sequence ID" value="KMS94836"/>
    <property type="gene ID" value="BVRB_014860"/>
</dbReference>
<reference evidence="3 4" key="1">
    <citation type="journal article" date="2014" name="Nature">
        <title>The genome of the recently domesticated crop plant sugar beet (Beta vulgaris).</title>
        <authorList>
            <person name="Dohm J.C."/>
            <person name="Minoche A.E."/>
            <person name="Holtgrawe D."/>
            <person name="Capella-Gutierrez S."/>
            <person name="Zakrzewski F."/>
            <person name="Tafer H."/>
            <person name="Rupp O."/>
            <person name="Sorensen T.R."/>
            <person name="Stracke R."/>
            <person name="Reinhardt R."/>
            <person name="Goesmann A."/>
            <person name="Kraft T."/>
            <person name="Schulz B."/>
            <person name="Stadler P.F."/>
            <person name="Schmidt T."/>
            <person name="Gabaldon T."/>
            <person name="Lehrach H."/>
            <person name="Weisshaar B."/>
            <person name="Himmelbauer H."/>
        </authorList>
    </citation>
    <scope>NUCLEOTIDE SEQUENCE [LARGE SCALE GENOMIC DNA]</scope>
    <source>
        <tissue evidence="3">Taproot</tissue>
    </source>
</reference>
<gene>
    <name evidence="3" type="ORF">BVRB_014860</name>
</gene>
<evidence type="ECO:0000256" key="1">
    <source>
        <dbReference type="SAM" id="Coils"/>
    </source>
</evidence>
<name>A0A0J8B1G6_BETVV</name>
<dbReference type="EMBL" id="KQ090794">
    <property type="protein sequence ID" value="KMS94836.1"/>
    <property type="molecule type" value="Genomic_DNA"/>
</dbReference>
<dbReference type="Proteomes" id="UP000035740">
    <property type="component" value="Unassembled WGS sequence"/>
</dbReference>
<evidence type="ECO:0000313" key="4">
    <source>
        <dbReference type="Proteomes" id="UP000035740"/>
    </source>
</evidence>